<evidence type="ECO:0000313" key="1">
    <source>
        <dbReference type="EMBL" id="KPX08409.1"/>
    </source>
</evidence>
<proteinExistence type="predicted"/>
<comment type="caution">
    <text evidence="1">The sequence shown here is derived from an EMBL/GenBank/DDBJ whole genome shotgun (WGS) entry which is preliminary data.</text>
</comment>
<evidence type="ECO:0000313" key="2">
    <source>
        <dbReference type="Proteomes" id="UP000051335"/>
    </source>
</evidence>
<dbReference type="PATRIC" id="fig|317659.3.peg.4947"/>
<protein>
    <submittedName>
        <fullName evidence="1">Uncharacterized protein</fullName>
    </submittedName>
</protein>
<reference evidence="1 2" key="1">
    <citation type="submission" date="2015-09" db="EMBL/GenBank/DDBJ databases">
        <title>Genome announcement of multiple Pseudomonas syringae strains.</title>
        <authorList>
            <person name="Thakur S."/>
            <person name="Wang P.W."/>
            <person name="Gong Y."/>
            <person name="Weir B.S."/>
            <person name="Guttman D.S."/>
        </authorList>
    </citation>
    <scope>NUCLEOTIDE SEQUENCE [LARGE SCALE GENOMIC DNA]</scope>
    <source>
        <strain evidence="1 2">ICMP17001</strain>
    </source>
</reference>
<sequence length="33" mass="4139">MFNLIKRMWKLVGFALQAHRLYEFLRDHFDNDL</sequence>
<dbReference type="EMBL" id="LJQC01000150">
    <property type="protein sequence ID" value="KPX08409.1"/>
    <property type="molecule type" value="Genomic_DNA"/>
</dbReference>
<accession>A0A0P9Q4A9</accession>
<dbReference type="AlphaFoldDB" id="A0A0P9Q4A9"/>
<gene>
    <name evidence="1" type="ORF">ALO75_200105</name>
</gene>
<name>A0A0P9Q4A9_9PSED</name>
<organism evidence="1 2">
    <name type="scientific">Pseudomonas syringae pv. coryli</name>
    <dbReference type="NCBI Taxonomy" id="317659"/>
    <lineage>
        <taxon>Bacteria</taxon>
        <taxon>Pseudomonadati</taxon>
        <taxon>Pseudomonadota</taxon>
        <taxon>Gammaproteobacteria</taxon>
        <taxon>Pseudomonadales</taxon>
        <taxon>Pseudomonadaceae</taxon>
        <taxon>Pseudomonas</taxon>
    </lineage>
</organism>
<dbReference type="Proteomes" id="UP000051335">
    <property type="component" value="Unassembled WGS sequence"/>
</dbReference>
<keyword evidence="2" id="KW-1185">Reference proteome</keyword>